<dbReference type="Proteomes" id="UP000288805">
    <property type="component" value="Unassembled WGS sequence"/>
</dbReference>
<organism evidence="1 2">
    <name type="scientific">Vitis vinifera</name>
    <name type="common">Grape</name>
    <dbReference type="NCBI Taxonomy" id="29760"/>
    <lineage>
        <taxon>Eukaryota</taxon>
        <taxon>Viridiplantae</taxon>
        <taxon>Streptophyta</taxon>
        <taxon>Embryophyta</taxon>
        <taxon>Tracheophyta</taxon>
        <taxon>Spermatophyta</taxon>
        <taxon>Magnoliopsida</taxon>
        <taxon>eudicotyledons</taxon>
        <taxon>Gunneridae</taxon>
        <taxon>Pentapetalae</taxon>
        <taxon>rosids</taxon>
        <taxon>Vitales</taxon>
        <taxon>Vitaceae</taxon>
        <taxon>Viteae</taxon>
        <taxon>Vitis</taxon>
    </lineage>
</organism>
<evidence type="ECO:0000313" key="1">
    <source>
        <dbReference type="EMBL" id="RVW29486.1"/>
    </source>
</evidence>
<gene>
    <name evidence="1" type="ORF">CK203_093699</name>
</gene>
<sequence>MCRGYHGLGHDKDHYNALRHAIQDLIDQGLVNLGQPSVTTNPLPAHSTHVMSQPPGDIQHIDLIEDDSSHIVQFDPRWGTVPVDSFYTFAAIRPVEGATSREEVRRKDDKIKVETITTPKGLIHMMTSGKTTCIVFSDDDLPPKGLDHIRPLYISVGCSSHIVPFVMLDNGSTLNVCHLATVIASKVKFNHDGQVITVPSTKNMFAFSEPILQISHSEDDLFFTRFTFDEIQTLEIEDFCKDFVAMSFDQHNSTVVLDMMRTDYFFRGSKIQPRLKEIDSMVHTDREIELQHLFHQLQLSDGVPGTSISMSITPTSPNQTSLLSLCFPDEVIDDGVVVDPIEMIDGVVPHDEYRDEMDMMSISQITSIAQL</sequence>
<accession>A0A438D204</accession>
<protein>
    <submittedName>
        <fullName evidence="1">Uncharacterized protein</fullName>
    </submittedName>
</protein>
<evidence type="ECO:0000313" key="2">
    <source>
        <dbReference type="Proteomes" id="UP000288805"/>
    </source>
</evidence>
<dbReference type="EMBL" id="QGNW01001840">
    <property type="protein sequence ID" value="RVW29486.1"/>
    <property type="molecule type" value="Genomic_DNA"/>
</dbReference>
<dbReference type="AlphaFoldDB" id="A0A438D204"/>
<reference evidence="1 2" key="1">
    <citation type="journal article" date="2018" name="PLoS Genet.">
        <title>Population sequencing reveals clonal diversity and ancestral inbreeding in the grapevine cultivar Chardonnay.</title>
        <authorList>
            <person name="Roach M.J."/>
            <person name="Johnson D.L."/>
            <person name="Bohlmann J."/>
            <person name="van Vuuren H.J."/>
            <person name="Jones S.J."/>
            <person name="Pretorius I.S."/>
            <person name="Schmidt S.A."/>
            <person name="Borneman A.R."/>
        </authorList>
    </citation>
    <scope>NUCLEOTIDE SEQUENCE [LARGE SCALE GENOMIC DNA]</scope>
    <source>
        <strain evidence="2">cv. Chardonnay</strain>
        <tissue evidence="1">Leaf</tissue>
    </source>
</reference>
<proteinExistence type="predicted"/>
<name>A0A438D204_VITVI</name>
<comment type="caution">
    <text evidence="1">The sequence shown here is derived from an EMBL/GenBank/DDBJ whole genome shotgun (WGS) entry which is preliminary data.</text>
</comment>